<keyword evidence="3" id="KW-0489">Methyltransferase</keyword>
<dbReference type="GeneID" id="44970067"/>
<dbReference type="GO" id="GO:0009307">
    <property type="term" value="P:DNA restriction-modification system"/>
    <property type="evidence" value="ECO:0007669"/>
    <property type="project" value="UniProtKB-KW"/>
</dbReference>
<dbReference type="GO" id="GO:0003677">
    <property type="term" value="F:DNA binding"/>
    <property type="evidence" value="ECO:0007669"/>
    <property type="project" value="InterPro"/>
</dbReference>
<dbReference type="OrthoDB" id="32195at2"/>
<dbReference type="GO" id="GO:0008170">
    <property type="term" value="F:N-methyltransferase activity"/>
    <property type="evidence" value="ECO:0007669"/>
    <property type="project" value="InterPro"/>
</dbReference>
<dbReference type="EMBL" id="CP002874">
    <property type="protein sequence ID" value="AEM22162.1"/>
    <property type="molecule type" value="Genomic_DNA"/>
</dbReference>
<evidence type="ECO:0000256" key="6">
    <source>
        <dbReference type="ARBA" id="ARBA00047942"/>
    </source>
</evidence>
<dbReference type="PATRIC" id="fig|1045858.4.peg.1542"/>
<dbReference type="Gene3D" id="3.40.50.150">
    <property type="entry name" value="Vaccinia Virus protein VP39"/>
    <property type="match status" value="1"/>
</dbReference>
<evidence type="ECO:0000313" key="9">
    <source>
        <dbReference type="Proteomes" id="UP000008522"/>
    </source>
</evidence>
<dbReference type="AlphaFoldDB" id="G0EI03"/>
<comment type="similarity">
    <text evidence="1">Belongs to the N(4)/N(6)-methyltransferase family.</text>
</comment>
<protein>
    <recommendedName>
        <fullName evidence="2">site-specific DNA-methyltransferase (adenine-specific)</fullName>
        <ecNumber evidence="2">2.1.1.72</ecNumber>
    </recommendedName>
</protein>
<evidence type="ECO:0000256" key="1">
    <source>
        <dbReference type="ARBA" id="ARBA00006594"/>
    </source>
</evidence>
<evidence type="ECO:0000256" key="3">
    <source>
        <dbReference type="ARBA" id="ARBA00022603"/>
    </source>
</evidence>
<dbReference type="SUPFAM" id="SSF53335">
    <property type="entry name" value="S-adenosyl-L-methionine-dependent methyltransferases"/>
    <property type="match status" value="1"/>
</dbReference>
<dbReference type="KEGG" id="bip:Bint_1543"/>
<keyword evidence="9" id="KW-1185">Reference proteome</keyword>
<proteinExistence type="inferred from homology"/>
<dbReference type="Proteomes" id="UP000008522">
    <property type="component" value="Chromosome"/>
</dbReference>
<keyword evidence="4" id="KW-0808">Transferase</keyword>
<reference evidence="8 9" key="1">
    <citation type="journal article" date="2011" name="BMC Genomics">
        <title>Complete genome sequence of Brachyspira intermedia reveals unique genomic features in Brachyspira species and phage-mediated horizontal gene transfer.</title>
        <authorList>
            <person name="Hafstrom T."/>
            <person name="Jansson D.S."/>
            <person name="Segerman B."/>
        </authorList>
    </citation>
    <scope>NUCLEOTIDE SEQUENCE [LARGE SCALE GENOMIC DNA]</scope>
    <source>
        <strain evidence="9">ATCC 51140 / PWS/A</strain>
    </source>
</reference>
<evidence type="ECO:0000256" key="4">
    <source>
        <dbReference type="ARBA" id="ARBA00022679"/>
    </source>
</evidence>
<dbReference type="PANTHER" id="PTHR33841">
    <property type="entry name" value="DNA METHYLTRANSFERASE YEEA-RELATED"/>
    <property type="match status" value="1"/>
</dbReference>
<evidence type="ECO:0000259" key="7">
    <source>
        <dbReference type="Pfam" id="PF02384"/>
    </source>
</evidence>
<keyword evidence="5" id="KW-0680">Restriction system</keyword>
<comment type="catalytic activity">
    <reaction evidence="6">
        <text>a 2'-deoxyadenosine in DNA + S-adenosyl-L-methionine = an N(6)-methyl-2'-deoxyadenosine in DNA + S-adenosyl-L-homocysteine + H(+)</text>
        <dbReference type="Rhea" id="RHEA:15197"/>
        <dbReference type="Rhea" id="RHEA-COMP:12418"/>
        <dbReference type="Rhea" id="RHEA-COMP:12419"/>
        <dbReference type="ChEBI" id="CHEBI:15378"/>
        <dbReference type="ChEBI" id="CHEBI:57856"/>
        <dbReference type="ChEBI" id="CHEBI:59789"/>
        <dbReference type="ChEBI" id="CHEBI:90615"/>
        <dbReference type="ChEBI" id="CHEBI:90616"/>
        <dbReference type="EC" id="2.1.1.72"/>
    </reaction>
</comment>
<dbReference type="PROSITE" id="PS00092">
    <property type="entry name" value="N6_MTASE"/>
    <property type="match status" value="1"/>
</dbReference>
<evidence type="ECO:0000313" key="8">
    <source>
        <dbReference type="EMBL" id="AEM22162.1"/>
    </source>
</evidence>
<organism evidence="8 9">
    <name type="scientific">Brachyspira intermedia (strain ATCC 51140 / PWS/A)</name>
    <name type="common">Serpulina intermedia</name>
    <dbReference type="NCBI Taxonomy" id="1045858"/>
    <lineage>
        <taxon>Bacteria</taxon>
        <taxon>Pseudomonadati</taxon>
        <taxon>Spirochaetota</taxon>
        <taxon>Spirochaetia</taxon>
        <taxon>Brachyspirales</taxon>
        <taxon>Brachyspiraceae</taxon>
        <taxon>Brachyspira</taxon>
    </lineage>
</organism>
<evidence type="ECO:0000256" key="2">
    <source>
        <dbReference type="ARBA" id="ARBA00011900"/>
    </source>
</evidence>
<dbReference type="Pfam" id="PF02384">
    <property type="entry name" value="N6_Mtase"/>
    <property type="match status" value="1"/>
</dbReference>
<dbReference type="InterPro" id="IPR003356">
    <property type="entry name" value="DNA_methylase_A-5"/>
</dbReference>
<dbReference type="EC" id="2.1.1.72" evidence="2"/>
<dbReference type="InterPro" id="IPR029063">
    <property type="entry name" value="SAM-dependent_MTases_sf"/>
</dbReference>
<gene>
    <name evidence="8" type="ordered locus">Bint_1543</name>
</gene>
<dbReference type="PRINTS" id="PR00507">
    <property type="entry name" value="N12N6MTFRASE"/>
</dbReference>
<dbReference type="GO" id="GO:0009007">
    <property type="term" value="F:site-specific DNA-methyltransferase (adenine-specific) activity"/>
    <property type="evidence" value="ECO:0007669"/>
    <property type="project" value="UniProtKB-EC"/>
</dbReference>
<dbReference type="GO" id="GO:0032259">
    <property type="term" value="P:methylation"/>
    <property type="evidence" value="ECO:0007669"/>
    <property type="project" value="UniProtKB-KW"/>
</dbReference>
<dbReference type="eggNOG" id="COG0286">
    <property type="taxonomic scope" value="Bacteria"/>
</dbReference>
<dbReference type="REBASE" id="39185">
    <property type="entry name" value="RM1.BinAORF1542P"/>
</dbReference>
<dbReference type="HOGENOM" id="CLU_507786_0_0_12"/>
<dbReference type="InterPro" id="IPR002052">
    <property type="entry name" value="DNA_methylase_N6_adenine_CS"/>
</dbReference>
<dbReference type="PANTHER" id="PTHR33841:SF1">
    <property type="entry name" value="DNA METHYLTRANSFERASE A"/>
    <property type="match status" value="1"/>
</dbReference>
<feature type="domain" description="DNA methylase adenine-specific" evidence="7">
    <location>
        <begin position="310"/>
        <end position="535"/>
    </location>
</feature>
<sequence>MDILELIGFDKNDQNLKSYIINLNEDLSQETDDVKVYAYEARKLSNKINYILLQNNVNSLKPIAYIIDNTYDKLIDTYFEDIKYYLWLNASVPILYIINDTKIDIIFTNKKPTYKGDHFEFINDIIDLKTSINNNKQFEKYSIYRLIDGTFWEDSSNEDKIIEEELSHKILIDKIKDADKYIMNKFKYNKQKHIIGRKLLIVTLLIKYLEDREVLKKEFFYTIGEKYSSYIDILRDQNIESLKKLLLILENKFNGDIFVLDNIKELDLEIINTLYKVIEAKNYKNQWYLWKLYNFKHIPVEVLSSIYQYFANDKLGAIFTPIHLVNLILDEVMPLNEIRGNEKIFDPTCGSGIFLVSAFKRLVLKNIINKNISSPYDSNMLSPEQLKNILVNSIFGIEIQKEAAQLTCFSLALGICDALTPNVIWEKLKFDKLINSNIFNNNFFDSNDEIKNKVKNGFDIIIGNPPFEVDTDNRQKIKKGVICYDIQIKCINEYLSDNGKSLLIQPYGILYNKKLSKRKREILIIFMYLKYMILLL</sequence>
<accession>G0EI03</accession>
<dbReference type="InterPro" id="IPR050953">
    <property type="entry name" value="N4_N6_ade-DNA_methylase"/>
</dbReference>
<evidence type="ECO:0000256" key="5">
    <source>
        <dbReference type="ARBA" id="ARBA00022747"/>
    </source>
</evidence>
<name>G0EI03_BRAIP</name>
<dbReference type="RefSeq" id="WP_014487988.1">
    <property type="nucleotide sequence ID" value="NC_017243.1"/>
</dbReference>